<dbReference type="SUPFAM" id="SSF46894">
    <property type="entry name" value="C-terminal effector domain of the bipartite response regulators"/>
    <property type="match status" value="1"/>
</dbReference>
<sequence>MCLYLEIKPSHKLKSKTLPLLFFFFISIQLYAQELLPFVENYSKSDYQGDNQIWNVAQGNDDAMYFANNHYLLRYNGVKWEKYLLPNKTIIRSIMVDGDKIYSGSYKEFGYWNRKDGKMNYVSISKGNKVFDENENEEIWKIFKFEDKIYFQSFNILFIYDGKFIKKVKLPFLISYCFIVDKQLLIASVENGVFRMKNSKVEKIKGWGVLENNVIHSIEKYKNRTYIFTKKNGVYIEEKGILSPWKNPLNETLKTANVNVAKFINNNKLVIGTASQGIYVLDLKTDSYKNINRNNVLMNNSILSIGLDKENDLWLGLDNGIAHIEVNSAISIFSDNSGVLGSVYSVATTDKGYLMASNHGVFKYENRQFTSVPSMHGQAWNISKINNKYLIGHNEGTFIYENGTFSKLNDKNGGWNLTKSNIDNSYLQATYSGITIYNDGNDLTKKVDIVGLLKPIKYIAQNKKNEIWAADNYRGLYRIQLNENDETVAVENVSQRNKIANDFGVKIFEFRTEILFLIHNSWYTYNSITNQLEMNELFNSNFRNISDIVAIDNNHFMVLKEGLLYPIYADGNKFVWSSIQEKYYKGKIINDNLKIFKNKDRYLLNLDDGFISLQLANNAKKDQKIRIEAFNNENLIDDQSKIKYNSELSINVISGIYGAEKPSLFYKIDESSDFIRIKEGMIVLNNLDNGNHILNIYNHDGLEFTKVSSFGFTVSKPWYFSFWMVLLYFCLVGAILYVYYKWNKMRYAQKLELREEELKHQKKILEIELKAENELNSQEYEKHILELELQSKSSEVAGKSLSIAKQSEMIEKIQGILESETDFNKLKSEIKKAIKINAVNKHEWETFESNLNQIHNEFIINLNKKFPNLTSKDIKLCIYLKMNLTSKEIAPMMNISFRGVELHRYRLRKKLNLVQDDNLSKFLLLI</sequence>
<evidence type="ECO:0000313" key="4">
    <source>
        <dbReference type="Proteomes" id="UP000198569"/>
    </source>
</evidence>
<dbReference type="Gene3D" id="2.130.10.10">
    <property type="entry name" value="YVTN repeat-like/Quinoprotein amine dehydrogenase"/>
    <property type="match status" value="1"/>
</dbReference>
<dbReference type="STRING" id="229203.SAMN05444338_10862"/>
<keyword evidence="1" id="KW-0175">Coiled coil</keyword>
<protein>
    <recommendedName>
        <fullName evidence="5">Regulatory protein, luxR family</fullName>
    </recommendedName>
</protein>
<dbReference type="Proteomes" id="UP000198569">
    <property type="component" value="Unassembled WGS sequence"/>
</dbReference>
<dbReference type="Gene3D" id="1.10.10.10">
    <property type="entry name" value="Winged helix-like DNA-binding domain superfamily/Winged helix DNA-binding domain"/>
    <property type="match status" value="1"/>
</dbReference>
<evidence type="ECO:0000256" key="2">
    <source>
        <dbReference type="SAM" id="Phobius"/>
    </source>
</evidence>
<evidence type="ECO:0000313" key="3">
    <source>
        <dbReference type="EMBL" id="SDX22418.1"/>
    </source>
</evidence>
<keyword evidence="4" id="KW-1185">Reference proteome</keyword>
<keyword evidence="2" id="KW-1133">Transmembrane helix</keyword>
<dbReference type="InterPro" id="IPR016032">
    <property type="entry name" value="Sig_transdc_resp-reg_C-effctor"/>
</dbReference>
<feature type="coiled-coil region" evidence="1">
    <location>
        <begin position="748"/>
        <end position="790"/>
    </location>
</feature>
<gene>
    <name evidence="3" type="ORF">SAMN05444338_10862</name>
</gene>
<dbReference type="GO" id="GO:0003677">
    <property type="term" value="F:DNA binding"/>
    <property type="evidence" value="ECO:0007669"/>
    <property type="project" value="InterPro"/>
</dbReference>
<keyword evidence="2" id="KW-0812">Transmembrane</keyword>
<accession>A0A1H2ZZL1</accession>
<dbReference type="EMBL" id="FNMV01000008">
    <property type="protein sequence ID" value="SDX22418.1"/>
    <property type="molecule type" value="Genomic_DNA"/>
</dbReference>
<dbReference type="GO" id="GO:0006355">
    <property type="term" value="P:regulation of DNA-templated transcription"/>
    <property type="evidence" value="ECO:0007669"/>
    <property type="project" value="InterPro"/>
</dbReference>
<feature type="transmembrane region" description="Helical" evidence="2">
    <location>
        <begin position="718"/>
        <end position="740"/>
    </location>
</feature>
<dbReference type="InterPro" id="IPR015943">
    <property type="entry name" value="WD40/YVTN_repeat-like_dom_sf"/>
</dbReference>
<dbReference type="SUPFAM" id="SSF50998">
    <property type="entry name" value="Quinoprotein alcohol dehydrogenase-like"/>
    <property type="match status" value="1"/>
</dbReference>
<proteinExistence type="predicted"/>
<evidence type="ECO:0000256" key="1">
    <source>
        <dbReference type="SAM" id="Coils"/>
    </source>
</evidence>
<keyword evidence="2" id="KW-0472">Membrane</keyword>
<dbReference type="OrthoDB" id="1090267at2"/>
<organism evidence="3 4">
    <name type="scientific">Flavobacterium degerlachei</name>
    <dbReference type="NCBI Taxonomy" id="229203"/>
    <lineage>
        <taxon>Bacteria</taxon>
        <taxon>Pseudomonadati</taxon>
        <taxon>Bacteroidota</taxon>
        <taxon>Flavobacteriia</taxon>
        <taxon>Flavobacteriales</taxon>
        <taxon>Flavobacteriaceae</taxon>
        <taxon>Flavobacterium</taxon>
    </lineage>
</organism>
<name>A0A1H2ZZL1_9FLAO</name>
<reference evidence="4" key="1">
    <citation type="submission" date="2016-10" db="EMBL/GenBank/DDBJ databases">
        <authorList>
            <person name="Varghese N."/>
            <person name="Submissions S."/>
        </authorList>
    </citation>
    <scope>NUCLEOTIDE SEQUENCE [LARGE SCALE GENOMIC DNA]</scope>
    <source>
        <strain evidence="4">DSM 15718</strain>
    </source>
</reference>
<evidence type="ECO:0008006" key="5">
    <source>
        <dbReference type="Google" id="ProtNLM"/>
    </source>
</evidence>
<dbReference type="InterPro" id="IPR036388">
    <property type="entry name" value="WH-like_DNA-bd_sf"/>
</dbReference>
<dbReference type="InterPro" id="IPR011047">
    <property type="entry name" value="Quinoprotein_ADH-like_sf"/>
</dbReference>
<dbReference type="AlphaFoldDB" id="A0A1H2ZZL1"/>